<keyword evidence="5" id="KW-0804">Transcription</keyword>
<sequence length="335" mass="37592">MRETTVTITAPTTPAPSTPRQAPRSTDRSKAPREARVSEDAVRDYLQGISVIPLLAAEEEPELARRIEVGVIARERLETTTGPAKLVRELQQLVNEGEAAYRQFVRANLRLVVSVAKNYVGHGVPFMDLIQEGNLGLDRAVKKFDFAKGYKFSTYATWWIRQSISRCLADSSRLIRIPVHAAEKVVAVRKLYRELETELGRRPTVEELSAETGFTPDKVRIYLDADREPVSIHTPVGEEQDTVLGDLIEDDQHAPVIDVVSAGIRNELLHKCIQTLPERDAKVLKLRFGLDGCAPMTFDQVGEVFGISRERVRQLEQRALRALRAREFRGALSDS</sequence>
<dbReference type="InterPro" id="IPR013324">
    <property type="entry name" value="RNA_pol_sigma_r3/r4-like"/>
</dbReference>
<evidence type="ECO:0000313" key="9">
    <source>
        <dbReference type="Proteomes" id="UP000244978"/>
    </source>
</evidence>
<dbReference type="InterPro" id="IPR000943">
    <property type="entry name" value="RNA_pol_sigma70"/>
</dbReference>
<dbReference type="KEGG" id="salc:C2138_11220"/>
<dbReference type="Pfam" id="PF00140">
    <property type="entry name" value="Sigma70_r1_2"/>
    <property type="match status" value="1"/>
</dbReference>
<dbReference type="OrthoDB" id="9809557at2"/>
<dbReference type="Gene3D" id="1.10.601.10">
    <property type="entry name" value="RNA Polymerase Primary Sigma Factor"/>
    <property type="match status" value="1"/>
</dbReference>
<evidence type="ECO:0000256" key="4">
    <source>
        <dbReference type="ARBA" id="ARBA00023125"/>
    </source>
</evidence>
<comment type="similarity">
    <text evidence="1">Belongs to the sigma-70 factor family.</text>
</comment>
<keyword evidence="9" id="KW-1185">Reference proteome</keyword>
<dbReference type="SUPFAM" id="SSF88946">
    <property type="entry name" value="Sigma2 domain of RNA polymerase sigma factors"/>
    <property type="match status" value="1"/>
</dbReference>
<dbReference type="PROSITE" id="PS00716">
    <property type="entry name" value="SIGMA70_2"/>
    <property type="match status" value="1"/>
</dbReference>
<dbReference type="GO" id="GO:0003677">
    <property type="term" value="F:DNA binding"/>
    <property type="evidence" value="ECO:0007669"/>
    <property type="project" value="UniProtKB-KW"/>
</dbReference>
<dbReference type="Pfam" id="PF04545">
    <property type="entry name" value="Sigma70_r4"/>
    <property type="match status" value="1"/>
</dbReference>
<dbReference type="GO" id="GO:0006352">
    <property type="term" value="P:DNA-templated transcription initiation"/>
    <property type="evidence" value="ECO:0007669"/>
    <property type="project" value="InterPro"/>
</dbReference>
<dbReference type="InterPro" id="IPR009042">
    <property type="entry name" value="RNA_pol_sigma70_r1_2"/>
</dbReference>
<organism evidence="8 9">
    <name type="scientific">Homoserinimonas hongtaonis</name>
    <dbReference type="NCBI Taxonomy" id="2079791"/>
    <lineage>
        <taxon>Bacteria</taxon>
        <taxon>Bacillati</taxon>
        <taxon>Actinomycetota</taxon>
        <taxon>Actinomycetes</taxon>
        <taxon>Micrococcales</taxon>
        <taxon>Microbacteriaceae</taxon>
        <taxon>Homoserinimonas</taxon>
    </lineage>
</organism>
<dbReference type="Pfam" id="PF04539">
    <property type="entry name" value="Sigma70_r3"/>
    <property type="match status" value="1"/>
</dbReference>
<name>A0A2U1T0U2_9MICO</name>
<dbReference type="InterPro" id="IPR014284">
    <property type="entry name" value="RNA_pol_sigma-70_dom"/>
</dbReference>
<reference evidence="9" key="1">
    <citation type="submission" date="2018-04" db="EMBL/GenBank/DDBJ databases">
        <authorList>
            <person name="Liu S."/>
            <person name="Wang Z."/>
            <person name="Li J."/>
        </authorList>
    </citation>
    <scope>NUCLEOTIDE SEQUENCE [LARGE SCALE GENOMIC DNA]</scope>
    <source>
        <strain evidence="9">S1194</strain>
    </source>
</reference>
<dbReference type="Pfam" id="PF04542">
    <property type="entry name" value="Sigma70_r2"/>
    <property type="match status" value="1"/>
</dbReference>
<keyword evidence="4" id="KW-0238">DNA-binding</keyword>
<accession>A0A2U1T0U2</accession>
<dbReference type="InterPro" id="IPR050239">
    <property type="entry name" value="Sigma-70_RNA_pol_init_factors"/>
</dbReference>
<evidence type="ECO:0000256" key="2">
    <source>
        <dbReference type="ARBA" id="ARBA00023015"/>
    </source>
</evidence>
<evidence type="ECO:0000256" key="1">
    <source>
        <dbReference type="ARBA" id="ARBA00007788"/>
    </source>
</evidence>
<dbReference type="InterPro" id="IPR007624">
    <property type="entry name" value="RNA_pol_sigma70_r3"/>
</dbReference>
<dbReference type="EMBL" id="QEEX01000001">
    <property type="protein sequence ID" value="PWB97501.1"/>
    <property type="molecule type" value="Genomic_DNA"/>
</dbReference>
<feature type="compositionally biased region" description="Low complexity" evidence="6">
    <location>
        <begin position="1"/>
        <end position="12"/>
    </location>
</feature>
<dbReference type="InterPro" id="IPR013325">
    <property type="entry name" value="RNA_pol_sigma_r2"/>
</dbReference>
<dbReference type="InterPro" id="IPR036388">
    <property type="entry name" value="WH-like_DNA-bd_sf"/>
</dbReference>
<dbReference type="InterPro" id="IPR007630">
    <property type="entry name" value="RNA_pol_sigma70_r4"/>
</dbReference>
<evidence type="ECO:0000256" key="6">
    <source>
        <dbReference type="SAM" id="MobiDB-lite"/>
    </source>
</evidence>
<dbReference type="PRINTS" id="PR00046">
    <property type="entry name" value="SIGMA70FCT"/>
</dbReference>
<dbReference type="PANTHER" id="PTHR30603:SF60">
    <property type="entry name" value="RNA POLYMERASE SIGMA FACTOR RPOD"/>
    <property type="match status" value="1"/>
</dbReference>
<evidence type="ECO:0000256" key="5">
    <source>
        <dbReference type="ARBA" id="ARBA00023163"/>
    </source>
</evidence>
<dbReference type="SUPFAM" id="SSF88659">
    <property type="entry name" value="Sigma3 and sigma4 domains of RNA polymerase sigma factors"/>
    <property type="match status" value="2"/>
</dbReference>
<dbReference type="PANTHER" id="PTHR30603">
    <property type="entry name" value="RNA POLYMERASE SIGMA FACTOR RPO"/>
    <property type="match status" value="1"/>
</dbReference>
<proteinExistence type="inferred from homology"/>
<evidence type="ECO:0000259" key="7">
    <source>
        <dbReference type="PROSITE" id="PS00716"/>
    </source>
</evidence>
<keyword evidence="3" id="KW-0731">Sigma factor</keyword>
<dbReference type="InterPro" id="IPR007627">
    <property type="entry name" value="RNA_pol_sigma70_r2"/>
</dbReference>
<dbReference type="Proteomes" id="UP000244978">
    <property type="component" value="Unassembled WGS sequence"/>
</dbReference>
<dbReference type="Gene3D" id="1.10.10.10">
    <property type="entry name" value="Winged helix-like DNA-binding domain superfamily/Winged helix DNA-binding domain"/>
    <property type="match status" value="2"/>
</dbReference>
<dbReference type="CDD" id="cd06171">
    <property type="entry name" value="Sigma70_r4"/>
    <property type="match status" value="1"/>
</dbReference>
<evidence type="ECO:0000313" key="8">
    <source>
        <dbReference type="EMBL" id="PWB97501.1"/>
    </source>
</evidence>
<protein>
    <submittedName>
        <fullName evidence="8">RNA polymerase subunit sigma-70</fullName>
    </submittedName>
</protein>
<dbReference type="GO" id="GO:0016987">
    <property type="term" value="F:sigma factor activity"/>
    <property type="evidence" value="ECO:0007669"/>
    <property type="project" value="UniProtKB-KW"/>
</dbReference>
<feature type="domain" description="RNA polymerase sigma-70" evidence="7">
    <location>
        <begin position="297"/>
        <end position="323"/>
    </location>
</feature>
<dbReference type="NCBIfam" id="TIGR02937">
    <property type="entry name" value="sigma70-ECF"/>
    <property type="match status" value="1"/>
</dbReference>
<feature type="region of interest" description="Disordered" evidence="6">
    <location>
        <begin position="1"/>
        <end position="38"/>
    </location>
</feature>
<feature type="compositionally biased region" description="Basic and acidic residues" evidence="6">
    <location>
        <begin position="25"/>
        <end position="38"/>
    </location>
</feature>
<comment type="caution">
    <text evidence="8">The sequence shown here is derived from an EMBL/GenBank/DDBJ whole genome shotgun (WGS) entry which is preliminary data.</text>
</comment>
<evidence type="ECO:0000256" key="3">
    <source>
        <dbReference type="ARBA" id="ARBA00023082"/>
    </source>
</evidence>
<gene>
    <name evidence="8" type="ORF">DF220_06390</name>
</gene>
<dbReference type="AlphaFoldDB" id="A0A2U1T0U2"/>
<keyword evidence="2" id="KW-0805">Transcription regulation</keyword>